<dbReference type="EMBL" id="BSDI01000015">
    <property type="protein sequence ID" value="GLH98238.1"/>
    <property type="molecule type" value="Genomic_DNA"/>
</dbReference>
<reference evidence="5" key="1">
    <citation type="submission" date="2022-12" db="EMBL/GenBank/DDBJ databases">
        <title>New Phytohabitans aurantiacus sp. RD004123 nov., an actinomycete isolated from soil.</title>
        <authorList>
            <person name="Triningsih D.W."/>
            <person name="Harunari E."/>
            <person name="Igarashi Y."/>
        </authorList>
    </citation>
    <scope>NUCLEOTIDE SEQUENCE</scope>
    <source>
        <strain evidence="5">RD004123</strain>
    </source>
</reference>
<feature type="compositionally biased region" description="Low complexity" evidence="2">
    <location>
        <begin position="11"/>
        <end position="42"/>
    </location>
</feature>
<feature type="compositionally biased region" description="Gly residues" evidence="2">
    <location>
        <begin position="1"/>
        <end position="10"/>
    </location>
</feature>
<keyword evidence="6" id="KW-1185">Reference proteome</keyword>
<evidence type="ECO:0000256" key="2">
    <source>
        <dbReference type="SAM" id="MobiDB-lite"/>
    </source>
</evidence>
<sequence length="283" mass="29143">MGGCGSGDDGGSATDSAAGSAANEQAAKQGAAEAPQGAAPDANKAEGGQAGAPVEFRKDDRAIIYTGSISVRVDDVERAATRATSIATGAGGFVGGDKRSSGGSYTEATITLRIPAGKFAGVVDELAGLGKQERRDINTEDVTEEALDLDARIATQRARVDSGRRLLAQAKTLADLVMLESELAKREADLASLEAKKRRLDDLTALSTITVELLGPGATLPEEDDDATGFLAGLKGGWKALAATFGVLVTVLGALLPWLVALGVPALGGVWLYRRLRRPRPST</sequence>
<proteinExistence type="predicted"/>
<organism evidence="5 6">
    <name type="scientific">Phytohabitans aurantiacus</name>
    <dbReference type="NCBI Taxonomy" id="3016789"/>
    <lineage>
        <taxon>Bacteria</taxon>
        <taxon>Bacillati</taxon>
        <taxon>Actinomycetota</taxon>
        <taxon>Actinomycetes</taxon>
        <taxon>Micromonosporales</taxon>
        <taxon>Micromonosporaceae</taxon>
    </lineage>
</organism>
<name>A0ABQ5QUR5_9ACTN</name>
<gene>
    <name evidence="5" type="ORF">Pa4123_35130</name>
</gene>
<protein>
    <submittedName>
        <fullName evidence="5">Lipoprotein</fullName>
    </submittedName>
</protein>
<keyword evidence="3" id="KW-0472">Membrane</keyword>
<keyword evidence="3" id="KW-1133">Transmembrane helix</keyword>
<feature type="region of interest" description="Disordered" evidence="2">
    <location>
        <begin position="1"/>
        <end position="53"/>
    </location>
</feature>
<feature type="transmembrane region" description="Helical" evidence="3">
    <location>
        <begin position="245"/>
        <end position="273"/>
    </location>
</feature>
<keyword evidence="5" id="KW-0449">Lipoprotein</keyword>
<evidence type="ECO:0000259" key="4">
    <source>
        <dbReference type="Pfam" id="PF14257"/>
    </source>
</evidence>
<dbReference type="InterPro" id="IPR025645">
    <property type="entry name" value="DUF4349"/>
</dbReference>
<dbReference type="Proteomes" id="UP001144280">
    <property type="component" value="Unassembled WGS sequence"/>
</dbReference>
<feature type="coiled-coil region" evidence="1">
    <location>
        <begin position="176"/>
        <end position="203"/>
    </location>
</feature>
<comment type="caution">
    <text evidence="5">The sequence shown here is derived from an EMBL/GenBank/DDBJ whole genome shotgun (WGS) entry which is preliminary data.</text>
</comment>
<accession>A0ABQ5QUR5</accession>
<evidence type="ECO:0000256" key="1">
    <source>
        <dbReference type="SAM" id="Coils"/>
    </source>
</evidence>
<dbReference type="Pfam" id="PF14257">
    <property type="entry name" value="DUF4349"/>
    <property type="match status" value="1"/>
</dbReference>
<evidence type="ECO:0000256" key="3">
    <source>
        <dbReference type="SAM" id="Phobius"/>
    </source>
</evidence>
<evidence type="ECO:0000313" key="6">
    <source>
        <dbReference type="Proteomes" id="UP001144280"/>
    </source>
</evidence>
<evidence type="ECO:0000313" key="5">
    <source>
        <dbReference type="EMBL" id="GLH98238.1"/>
    </source>
</evidence>
<keyword evidence="3" id="KW-0812">Transmembrane</keyword>
<feature type="domain" description="DUF4349" evidence="4">
    <location>
        <begin position="61"/>
        <end position="267"/>
    </location>
</feature>
<keyword evidence="1" id="KW-0175">Coiled coil</keyword>